<feature type="transmembrane region" description="Helical" evidence="8">
    <location>
        <begin position="129"/>
        <end position="154"/>
    </location>
</feature>
<keyword evidence="4 8" id="KW-1003">Cell membrane</keyword>
<gene>
    <name evidence="9" type="ORF">A6J80_11300</name>
</gene>
<dbReference type="STRING" id="147645.A6J80_11300"/>
<dbReference type="InterPro" id="IPR052017">
    <property type="entry name" value="TSUP"/>
</dbReference>
<evidence type="ECO:0000256" key="2">
    <source>
        <dbReference type="ARBA" id="ARBA00009142"/>
    </source>
</evidence>
<dbReference type="KEGG" id="pye:A6J80_11300"/>
<dbReference type="Proteomes" id="UP000191257">
    <property type="component" value="Chromosome"/>
</dbReference>
<evidence type="ECO:0000256" key="5">
    <source>
        <dbReference type="ARBA" id="ARBA00022692"/>
    </source>
</evidence>
<feature type="transmembrane region" description="Helical" evidence="8">
    <location>
        <begin position="196"/>
        <end position="216"/>
    </location>
</feature>
<organism evidence="9 10">
    <name type="scientific">Paracoccus yeei</name>
    <dbReference type="NCBI Taxonomy" id="147645"/>
    <lineage>
        <taxon>Bacteria</taxon>
        <taxon>Pseudomonadati</taxon>
        <taxon>Pseudomonadota</taxon>
        <taxon>Alphaproteobacteria</taxon>
        <taxon>Rhodobacterales</taxon>
        <taxon>Paracoccaceae</taxon>
        <taxon>Paracoccus</taxon>
    </lineage>
</organism>
<evidence type="ECO:0000256" key="3">
    <source>
        <dbReference type="ARBA" id="ARBA00022448"/>
    </source>
</evidence>
<evidence type="ECO:0000256" key="7">
    <source>
        <dbReference type="ARBA" id="ARBA00023136"/>
    </source>
</evidence>
<evidence type="ECO:0000313" key="10">
    <source>
        <dbReference type="Proteomes" id="UP000191257"/>
    </source>
</evidence>
<dbReference type="EMBL" id="CP020442">
    <property type="protein sequence ID" value="ARC36883.1"/>
    <property type="molecule type" value="Genomic_DNA"/>
</dbReference>
<feature type="transmembrane region" description="Helical" evidence="8">
    <location>
        <begin position="166"/>
        <end position="184"/>
    </location>
</feature>
<keyword evidence="6 8" id="KW-1133">Transmembrane helix</keyword>
<dbReference type="AlphaFoldDB" id="A0A1V0GSS0"/>
<name>A0A1V0GSS0_9RHOB</name>
<dbReference type="InterPro" id="IPR002781">
    <property type="entry name" value="TM_pro_TauE-like"/>
</dbReference>
<evidence type="ECO:0000256" key="4">
    <source>
        <dbReference type="ARBA" id="ARBA00022475"/>
    </source>
</evidence>
<keyword evidence="7 8" id="KW-0472">Membrane</keyword>
<dbReference type="Pfam" id="PF01925">
    <property type="entry name" value="TauE"/>
    <property type="match status" value="1"/>
</dbReference>
<feature type="transmembrane region" description="Helical" evidence="8">
    <location>
        <begin position="97"/>
        <end position="117"/>
    </location>
</feature>
<accession>A0A1V0GSS0</accession>
<dbReference type="PANTHER" id="PTHR30269">
    <property type="entry name" value="TRANSMEMBRANE PROTEIN YFCA"/>
    <property type="match status" value="1"/>
</dbReference>
<dbReference type="PANTHER" id="PTHR30269:SF32">
    <property type="entry name" value="MEMBRANE TRANSPORTER PROTEIN-RELATED"/>
    <property type="match status" value="1"/>
</dbReference>
<feature type="transmembrane region" description="Helical" evidence="8">
    <location>
        <begin position="73"/>
        <end position="91"/>
    </location>
</feature>
<reference evidence="9" key="1">
    <citation type="submission" date="2017-12" db="EMBL/GenBank/DDBJ databases">
        <title>FDA dAtabase for Regulatory Grade micrObial Sequences (FDA-ARGOS): Supporting development and validation of Infectious Disease Dx tests.</title>
        <authorList>
            <person name="Campos J."/>
            <person name="Goldberg B."/>
            <person name="Tallon L."/>
            <person name="Sadzewicz L."/>
            <person name="Sengamalay N."/>
            <person name="Ott S."/>
            <person name="Godinez A."/>
            <person name="Nagaraj S."/>
            <person name="Vyas G."/>
            <person name="Aluvathingal J."/>
            <person name="Nadendla S."/>
            <person name="Geyer C."/>
            <person name="Nandy P."/>
            <person name="Hobson J."/>
            <person name="Sichtig H."/>
        </authorList>
    </citation>
    <scope>NUCLEOTIDE SEQUENCE</scope>
    <source>
        <strain evidence="9">FDAARGOS_252</strain>
    </source>
</reference>
<dbReference type="GO" id="GO:0005886">
    <property type="term" value="C:plasma membrane"/>
    <property type="evidence" value="ECO:0007669"/>
    <property type="project" value="UniProtKB-SubCell"/>
</dbReference>
<keyword evidence="3" id="KW-0813">Transport</keyword>
<sequence length="281" mass="29356">MTDLTVPLIAFTFLAAGIVKGVTGMGLPTLAMGVLGALLSPLTAASLLIVPSMVTNLWQLLAGPRIGVLARRLWPMMAASMAGTLVSAPLLTGGNGGATTTVLGATLVAYALYTLFAPPFRVPQTSEGWLSPVIGLITGAIAGATGVFVIPAVPYLQALGLEKDDLVQALGMSFTTSTIALALVLASRQVWQADQLALSVLAVLPALIGMWAGQILRRAISPVTFRRWFLMMLALLGGRCCCVACCKAEGGASWRGADQGRMPRQARMAGFERRLAIHHSS</sequence>
<evidence type="ECO:0000256" key="1">
    <source>
        <dbReference type="ARBA" id="ARBA00004651"/>
    </source>
</evidence>
<feature type="transmembrane region" description="Helical" evidence="8">
    <location>
        <begin position="37"/>
        <end position="61"/>
    </location>
</feature>
<comment type="similarity">
    <text evidence="2 8">Belongs to the 4-toluene sulfonate uptake permease (TSUP) (TC 2.A.102) family.</text>
</comment>
<protein>
    <recommendedName>
        <fullName evidence="8">Probable membrane transporter protein</fullName>
    </recommendedName>
</protein>
<evidence type="ECO:0000256" key="8">
    <source>
        <dbReference type="RuleBase" id="RU363041"/>
    </source>
</evidence>
<evidence type="ECO:0000313" key="9">
    <source>
        <dbReference type="EMBL" id="ARC36883.1"/>
    </source>
</evidence>
<keyword evidence="10" id="KW-1185">Reference proteome</keyword>
<dbReference type="RefSeq" id="WP_080621568.1">
    <property type="nucleotide sequence ID" value="NZ_CAWMZI010000001.1"/>
</dbReference>
<evidence type="ECO:0000256" key="6">
    <source>
        <dbReference type="ARBA" id="ARBA00022989"/>
    </source>
</evidence>
<keyword evidence="5 8" id="KW-0812">Transmembrane</keyword>
<comment type="subcellular location">
    <subcellularLocation>
        <location evidence="1 8">Cell membrane</location>
        <topology evidence="1 8">Multi-pass membrane protein</topology>
    </subcellularLocation>
</comment>
<proteinExistence type="inferred from homology"/>